<keyword evidence="1" id="KW-0227">DNA damage</keyword>
<dbReference type="Gene3D" id="3.90.320.10">
    <property type="match status" value="1"/>
</dbReference>
<protein>
    <submittedName>
        <fullName evidence="5">PD-(D/E)XK nuclease superfamily protein</fullName>
    </submittedName>
</protein>
<dbReference type="RefSeq" id="WP_281290257.1">
    <property type="nucleotide sequence ID" value="NZ_VIWX01000005.1"/>
</dbReference>
<proteinExistence type="predicted"/>
<evidence type="ECO:0000313" key="6">
    <source>
        <dbReference type="Proteomes" id="UP000316184"/>
    </source>
</evidence>
<keyword evidence="2" id="KW-0347">Helicase</keyword>
<feature type="domain" description="PD-(D/E)XK endonuclease-like" evidence="4">
    <location>
        <begin position="23"/>
        <end position="271"/>
    </location>
</feature>
<name>A0A561U1M2_9PSEU</name>
<evidence type="ECO:0000256" key="3">
    <source>
        <dbReference type="ARBA" id="ARBA00023204"/>
    </source>
</evidence>
<keyword evidence="6" id="KW-1185">Reference proteome</keyword>
<dbReference type="AlphaFoldDB" id="A0A561U1M2"/>
<evidence type="ECO:0000256" key="1">
    <source>
        <dbReference type="ARBA" id="ARBA00022763"/>
    </source>
</evidence>
<dbReference type="Pfam" id="PF12705">
    <property type="entry name" value="PDDEXK_1"/>
    <property type="match status" value="1"/>
</dbReference>
<keyword evidence="3" id="KW-0234">DNA repair</keyword>
<evidence type="ECO:0000256" key="2">
    <source>
        <dbReference type="ARBA" id="ARBA00022806"/>
    </source>
</evidence>
<comment type="caution">
    <text evidence="5">The sequence shown here is derived from an EMBL/GenBank/DDBJ whole genome shotgun (WGS) entry which is preliminary data.</text>
</comment>
<dbReference type="GO" id="GO:0004386">
    <property type="term" value="F:helicase activity"/>
    <property type="evidence" value="ECO:0007669"/>
    <property type="project" value="UniProtKB-KW"/>
</dbReference>
<dbReference type="Proteomes" id="UP000316184">
    <property type="component" value="Unassembled WGS sequence"/>
</dbReference>
<evidence type="ECO:0000259" key="4">
    <source>
        <dbReference type="Pfam" id="PF12705"/>
    </source>
</evidence>
<sequence length="290" mass="32128">MLRRLGDVQQQLGLEGIPGKLVRVTPARLSTWAGCPRRYRMTYLDRPAPKRGGAWANATLGAVVHNALKAYFELRPDKRTPQRAEVLVHRCWKSDGFADADQAAEHRRRAQRWVHEYVAGLPSDFAPVAIERWVSAPVGEIIAEGRVDRVDERDGELVVVDYKTGRHGLRVDDAKNSLALGLYALAVRKTLRRPCNRVELHHLPTGTVAAWDHTAESLDGLRERAERLAGELQGATDALESASPDSDSVAEAEFPVRTGPHCSWCDFRAHCAEGQQAAPDLRPWSLLGDG</sequence>
<gene>
    <name evidence="5" type="ORF">FHU35_15109</name>
</gene>
<keyword evidence="2" id="KW-0067">ATP-binding</keyword>
<accession>A0A561U1M2</accession>
<dbReference type="GO" id="GO:0006281">
    <property type="term" value="P:DNA repair"/>
    <property type="evidence" value="ECO:0007669"/>
    <property type="project" value="UniProtKB-KW"/>
</dbReference>
<reference evidence="5 6" key="1">
    <citation type="submission" date="2019-06" db="EMBL/GenBank/DDBJ databases">
        <title>Sequencing the genomes of 1000 actinobacteria strains.</title>
        <authorList>
            <person name="Klenk H.-P."/>
        </authorList>
    </citation>
    <scope>NUCLEOTIDE SEQUENCE [LARGE SCALE GENOMIC DNA]</scope>
    <source>
        <strain evidence="5 6">DSM 46699</strain>
    </source>
</reference>
<dbReference type="SUPFAM" id="SSF52980">
    <property type="entry name" value="Restriction endonuclease-like"/>
    <property type="match status" value="1"/>
</dbReference>
<dbReference type="InterPro" id="IPR011604">
    <property type="entry name" value="PDDEXK-like_dom_sf"/>
</dbReference>
<keyword evidence="2" id="KW-0547">Nucleotide-binding</keyword>
<organism evidence="5 6">
    <name type="scientific">Saccharopolyspora dendranthemae</name>
    <dbReference type="NCBI Taxonomy" id="1181886"/>
    <lineage>
        <taxon>Bacteria</taxon>
        <taxon>Bacillati</taxon>
        <taxon>Actinomycetota</taxon>
        <taxon>Actinomycetes</taxon>
        <taxon>Pseudonocardiales</taxon>
        <taxon>Pseudonocardiaceae</taxon>
        <taxon>Saccharopolyspora</taxon>
    </lineage>
</organism>
<dbReference type="InterPro" id="IPR038726">
    <property type="entry name" value="PDDEXK_AddAB-type"/>
</dbReference>
<dbReference type="EMBL" id="VIWX01000005">
    <property type="protein sequence ID" value="TWF93269.1"/>
    <property type="molecule type" value="Genomic_DNA"/>
</dbReference>
<dbReference type="InterPro" id="IPR011335">
    <property type="entry name" value="Restrct_endonuc-II-like"/>
</dbReference>
<keyword evidence="2" id="KW-0378">Hydrolase</keyword>
<evidence type="ECO:0000313" key="5">
    <source>
        <dbReference type="EMBL" id="TWF93269.1"/>
    </source>
</evidence>